<comment type="caution">
    <text evidence="2">The sequence shown here is derived from an EMBL/GenBank/DDBJ whole genome shotgun (WGS) entry which is preliminary data.</text>
</comment>
<dbReference type="PANTHER" id="PTHR46817">
    <property type="entry name" value="PHOSPHOINOSITIDE PHOSPHATASE SAC9-RELATED"/>
    <property type="match status" value="1"/>
</dbReference>
<evidence type="ECO:0000313" key="3">
    <source>
        <dbReference type="Proteomes" id="UP001470230"/>
    </source>
</evidence>
<keyword evidence="3" id="KW-1185">Reference proteome</keyword>
<name>A0ABR2L0U2_9EUKA</name>
<evidence type="ECO:0000313" key="2">
    <source>
        <dbReference type="EMBL" id="KAK8896981.1"/>
    </source>
</evidence>
<dbReference type="InterPro" id="IPR002013">
    <property type="entry name" value="SAC_dom"/>
</dbReference>
<accession>A0ABR2L0U2</accession>
<dbReference type="PROSITE" id="PS50275">
    <property type="entry name" value="SAC"/>
    <property type="match status" value="1"/>
</dbReference>
<proteinExistence type="predicted"/>
<protein>
    <recommendedName>
        <fullName evidence="1">SAC domain-containing protein</fullName>
    </recommendedName>
</protein>
<dbReference type="EMBL" id="JAPFFF010000002">
    <property type="protein sequence ID" value="KAK8896981.1"/>
    <property type="molecule type" value="Genomic_DNA"/>
</dbReference>
<dbReference type="Pfam" id="PF02383">
    <property type="entry name" value="Syja_N"/>
    <property type="match status" value="1"/>
</dbReference>
<dbReference type="PANTHER" id="PTHR46817:SF1">
    <property type="entry name" value="SAC DOMAIN-CONTAINING PROTEIN"/>
    <property type="match status" value="1"/>
</dbReference>
<dbReference type="Proteomes" id="UP001470230">
    <property type="component" value="Unassembled WGS sequence"/>
</dbReference>
<reference evidence="2 3" key="1">
    <citation type="submission" date="2024-04" db="EMBL/GenBank/DDBJ databases">
        <title>Tritrichomonas musculus Genome.</title>
        <authorList>
            <person name="Alves-Ferreira E."/>
            <person name="Grigg M."/>
            <person name="Lorenzi H."/>
            <person name="Galac M."/>
        </authorList>
    </citation>
    <scope>NUCLEOTIDE SEQUENCE [LARGE SCALE GENOMIC DNA]</scope>
    <source>
        <strain evidence="2 3">EAF2021</strain>
    </source>
</reference>
<organism evidence="2 3">
    <name type="scientific">Tritrichomonas musculus</name>
    <dbReference type="NCBI Taxonomy" id="1915356"/>
    <lineage>
        <taxon>Eukaryota</taxon>
        <taxon>Metamonada</taxon>
        <taxon>Parabasalia</taxon>
        <taxon>Tritrichomonadida</taxon>
        <taxon>Tritrichomonadidae</taxon>
        <taxon>Tritrichomonas</taxon>
    </lineage>
</organism>
<evidence type="ECO:0000259" key="1">
    <source>
        <dbReference type="PROSITE" id="PS50275"/>
    </source>
</evidence>
<gene>
    <name evidence="2" type="ORF">M9Y10_014911</name>
</gene>
<sequence>MYQSGVYLYEVENSEISYLVVHIEKTPSIENDKYFFNSGIKFGNSIFSMKDFSNDETTYVFTIDMTTGGICFYGLPNVDLFPSPKKAYEKLSSIHKLKSAIPIFLGTHLIGATVDDKSLYILTIKEKEEVSVIFNQPIYKIKKTNVHVISWDQKGCHRTFPFDDQNSIENKKPDFLDFEVNENHFFSPTLDICSPFPYPRDRINSNNFFCWNKRFIKIFEDVGAIQSCVVILQGTVFSMNDCRTCFSDNIVFVLKRSSSNSGTRYLARGMNNDDQEPANECECELIFVKDQNHYFAHTWRRGSPPIFWGTDATLFTAKNIVNKEANESSSYGKTHFYFLQDIFVRFDVKKCHVISLLKNDGSEKEINDAYEDSINKLNQSFGHIMTNDNDSFNIVFTRFNFDEIDSDNVIQYFINQMIDEIQSVHFTEINEDDEIIDHQNIVYRFNCADSLDRTNATTFALGVILTAKYANDYGRSLRRNSSSSWNEPFSFLQPSVINFLCKTFTRSGDIASKMYANTSANRSYLIKNFFIPDKNDEDIEINNDVVNIVWRQINSIMFDRKRQQNIFDWLNSDSFRRKRFVLDQQHIGFYQFLSNESNKTENDNNNNLNSHFIDEIILSCDEKTFTLSTKSLAANEVCVIFPEPVVVCSVSFLVVPQKKIQDVPSFDLYISDQLADRDTFATGSNATFMHRITFPTFIDKNRNFEKRWVTYDLISIAKKSSQFPLDPETLRFTRFAKIRFNLNSNQKENEIFVSNVKFAVKIPSNPKSFLFIKGHPPSVDLINTVYDDGIDINSSSYIRNILEIERDRIERGISDYHRNNILISKRINPWIYDFPSQILIQKSENKCLICGSKFTDKFPPFYYISHKFMPQFVMEFNDFVKKYNVSIPSDCDFSPTAENTQKIIEMMGLHYIKVCNACREKLIVYWDDQERILTETVFIKVDPTKEKVTRNFKTYPHVTNKSVNDDFSFTFNSNHCKIFNAPNGIISDISKVNDCLSNDSDLRIKSKKVVVGFSFISFVRLNEIKVSLNSSDSLQLKVSILIKIKNQNSSDSYEIIEKNPEENQASHIYSFNDFPNSLIKFFDLVIEDYSTHREKDLKKKHEIEVSIKRIEINGMFDIPFIDRDDEEGQNLNSNSDQEISVVPNFNDGTNLLLMNRIQGWDEQTRTQLIVLDDEKHFNAIVFKPSEIKNDKKLPSSLIVAYYDCDDIVCYFESLIIPDWLGKYKTGDGSSSILDIASLSTDDDNCKSQFVFPIKELADIRYILIFYLDREEKIIPYKIMPVEI</sequence>
<feature type="domain" description="SAC" evidence="1">
    <location>
        <begin position="175"/>
        <end position="517"/>
    </location>
</feature>